<dbReference type="Pfam" id="PF00082">
    <property type="entry name" value="Peptidase_S8"/>
    <property type="match status" value="1"/>
</dbReference>
<dbReference type="Pfam" id="PF18962">
    <property type="entry name" value="Por_Secre_tail"/>
    <property type="match status" value="1"/>
</dbReference>
<protein>
    <recommendedName>
        <fullName evidence="10">Por secretion system C-terminal sorting domain-containing protein</fullName>
    </recommendedName>
</protein>
<proteinExistence type="inferred from homology"/>
<feature type="active site" description="Charge relay system" evidence="5">
    <location>
        <position position="250"/>
    </location>
</feature>
<feature type="active site" description="Charge relay system" evidence="5">
    <location>
        <position position="275"/>
    </location>
</feature>
<dbReference type="InterPro" id="IPR034058">
    <property type="entry name" value="TagA/B/C/D_pept_dom"/>
</dbReference>
<comment type="similarity">
    <text evidence="1 5">Belongs to the peptidase S8 family.</text>
</comment>
<feature type="active site" description="Charge relay system" evidence="5">
    <location>
        <position position="447"/>
    </location>
</feature>
<dbReference type="Gene3D" id="2.60.120.380">
    <property type="match status" value="1"/>
</dbReference>
<keyword evidence="2 5" id="KW-0645">Protease</keyword>
<evidence type="ECO:0000256" key="4">
    <source>
        <dbReference type="ARBA" id="ARBA00022825"/>
    </source>
</evidence>
<keyword evidence="4 5" id="KW-0720">Serine protease</keyword>
<organism evidence="8 9">
    <name type="scientific">Dyadobacter arcticus</name>
    <dbReference type="NCBI Taxonomy" id="1078754"/>
    <lineage>
        <taxon>Bacteria</taxon>
        <taxon>Pseudomonadati</taxon>
        <taxon>Bacteroidota</taxon>
        <taxon>Cytophagia</taxon>
        <taxon>Cytophagales</taxon>
        <taxon>Spirosomataceae</taxon>
        <taxon>Dyadobacter</taxon>
    </lineage>
</organism>
<dbReference type="InterPro" id="IPR008979">
    <property type="entry name" value="Galactose-bd-like_sf"/>
</dbReference>
<evidence type="ECO:0000256" key="1">
    <source>
        <dbReference type="ARBA" id="ARBA00011073"/>
    </source>
</evidence>
<sequence>MDWKHFYNTLLIYFLVSVSVNAQETKDYKVLLKSGSFTPERNISTGKVRTMRSADPGSNPGQKSFVLIQFEEIPSEAEKADLKNEGIELLEYIPNNAYTATIKGNSTFNALARAKGRSIIELSAEQKMQSILANGRIPAYAMKSPGNVDIWISFPKSFRFEEIRDSLKASNFELIAETYKEHQILALRIPVSRLKELAARPFIQYVQAIPPEDKPFNNRSTANGRANVLSSSSSIGRNLSGEGVVVGIGDDANPLLHIDFNNRLINRSPVEAGSHGIHIMGILGGAGIMNERFSGFAPKLTYVAQSFSNIISNAPNYSRDFGMVVTNNSYGGDVSTCETFGVYDLYSYILDRQAFQMPYLQHVFAAGNSGASTCTPYTANFANVLSGYQSAKNVISVGSTSEAGVVAGISSRGPVRDGRIKPEITAMGSSVMSTFPVNLYVNGSGTSMSSPAVAGGLALLYQRYRQLFSQQNPKNGLMKALVINGATDKGNEGPDYTYGFGWLNLLRSLKMLESGSYRNDSLGNQETKEISISIPSNTAQLKVMLYWNDPAAAILAQKTLVHNLDLKVINPSSTTILPRLLDSAPSKVSLVAGTGVDDVNNLEQVVIDNPAEGDYKISVKGTSIAQNPLQEYFVVYDIIPKSITLTYPIGNEHLKDADAVLISWDAYGNVSSTFTVQLSLNDGETWSNIGNNLAAGLRQFSYTIPAGTICEKAKVRVIQNSTGEQSTSDAFTIIGVPTVTLSSLQCEGYIAIDWTAVTGATDYEVMILKGNEMVSAGLTNATKYVFSGMLKDSTYYVSVRARINTRVGRRAVAISRRPDSGTCQGNISDHDFKIESILTPISTGRANTSTQLGSSIFVKIRIKNLDDVDLNEPLDVGYEFNGTTIPIETITPFIEKGKTYDHTFSVGADLSNVGDYTFKIYIHNASDPVSANDTLIKTFRQLVNDPISLPFLDDMEYLPSQAVVSNQIGLKGDGRYDFSSTTDAGRIRTFVNSGIAFSGQKALTLDVNRYFASGNVNYLEGTFNLSAFDIEESDIRLNFRYKNHGQKTNANNRVWIRGNDTDPWIEAYDLFANQNLAQDGYKMPRGIEVSNLLSINSKNFSSSFQVRWGQWGKSITADYATGGGYTFDDIEIYKVVDDIQMVGLLSPGTESCGLGPEESVTIKIRNSSAKEVASIPIVYQLGNGDVVRDTIPSIPKRTTINYTFDIKADMSPFGLRQVKVWSALESDSYHDNDTVTVLINNAPVISNFPYLEDFEKGNGYWISKGINSSWQHGTPVSALINMAPSGSKIWKTNLAGGHNDREESYLYSPCFSVGGLNNPTLSFSVALDFEVCDPTPCDYTYLEYSGDGGPWTRLGAMGQGTNWYNKGYSGGAWSIQGNVRWHVASIPLPTGFASVKIRFVVISDGFTHREGIALDDIHVYDKTNAIYDGGTTDVPVSMNVPGGKDWVHFVQNGQLIASINPNGQSLGDTQVQTYINTSSVRNANSQYYLNRNFAIKPAVANPADSVTVRFYLLDSESDALINATGCNGCIKPANAYELSISKYRNLDRSKEDGSLANSTDGGWSFHEASEIPMVPYDKGYYLELRIKNFSEFWIAKGFVGNGSSLPAELISFDAKRISDGEGGNNVMLDWATASEENFDHFDIEVAWGNEAYRQNKFMMLDKVAGNGGLKQNSAYQYLDQEPAKSGVRYYRLKMVDSDSTYTYSRVRPVVFDEATEWTVYPNPSKGMFYVNYQADEGKEISVNIYDLKGRLYRKSSSVASGFLQRNKIDLSGAEFSQGLYVVEIVKGKEKQVFQVFKD</sequence>
<dbReference type="PROSITE" id="PS51892">
    <property type="entry name" value="SUBTILASE"/>
    <property type="match status" value="1"/>
</dbReference>
<dbReference type="PRINTS" id="PR00723">
    <property type="entry name" value="SUBTILISIN"/>
</dbReference>
<evidence type="ECO:0000256" key="3">
    <source>
        <dbReference type="ARBA" id="ARBA00022801"/>
    </source>
</evidence>
<dbReference type="NCBIfam" id="TIGR04183">
    <property type="entry name" value="Por_Secre_tail"/>
    <property type="match status" value="1"/>
</dbReference>
<dbReference type="PANTHER" id="PTHR43399:SF4">
    <property type="entry name" value="CELL WALL-ASSOCIATED PROTEASE"/>
    <property type="match status" value="1"/>
</dbReference>
<dbReference type="SUPFAM" id="SSF52743">
    <property type="entry name" value="Subtilisin-like"/>
    <property type="match status" value="1"/>
</dbReference>
<evidence type="ECO:0000259" key="6">
    <source>
        <dbReference type="Pfam" id="PF00082"/>
    </source>
</evidence>
<dbReference type="EMBL" id="JAASQJ010000001">
    <property type="protein sequence ID" value="NIJ51286.1"/>
    <property type="molecule type" value="Genomic_DNA"/>
</dbReference>
<dbReference type="CDD" id="cd04842">
    <property type="entry name" value="Peptidases_S8_Kp43_protease"/>
    <property type="match status" value="1"/>
</dbReference>
<dbReference type="InterPro" id="IPR036852">
    <property type="entry name" value="Peptidase_S8/S53_dom_sf"/>
</dbReference>
<dbReference type="Gene3D" id="3.40.50.200">
    <property type="entry name" value="Peptidase S8/S53 domain"/>
    <property type="match status" value="1"/>
</dbReference>
<reference evidence="8 9" key="1">
    <citation type="submission" date="2020-03" db="EMBL/GenBank/DDBJ databases">
        <title>Genomic Encyclopedia of Type Strains, Phase IV (KMG-IV): sequencing the most valuable type-strain genomes for metagenomic binning, comparative biology and taxonomic classification.</title>
        <authorList>
            <person name="Goeker M."/>
        </authorList>
    </citation>
    <scope>NUCLEOTIDE SEQUENCE [LARGE SCALE GENOMIC DNA]</scope>
    <source>
        <strain evidence="8 9">DSM 102865</strain>
    </source>
</reference>
<dbReference type="InterPro" id="IPR051048">
    <property type="entry name" value="Peptidase_S8/S53_subtilisin"/>
</dbReference>
<keyword evidence="9" id="KW-1185">Reference proteome</keyword>
<keyword evidence="3 5" id="KW-0378">Hydrolase</keyword>
<dbReference type="Proteomes" id="UP001179181">
    <property type="component" value="Unassembled WGS sequence"/>
</dbReference>
<comment type="caution">
    <text evidence="8">The sequence shown here is derived from an EMBL/GenBank/DDBJ whole genome shotgun (WGS) entry which is preliminary data.</text>
</comment>
<evidence type="ECO:0000313" key="9">
    <source>
        <dbReference type="Proteomes" id="UP001179181"/>
    </source>
</evidence>
<evidence type="ECO:0000256" key="2">
    <source>
        <dbReference type="ARBA" id="ARBA00022670"/>
    </source>
</evidence>
<dbReference type="SUPFAM" id="SSF49785">
    <property type="entry name" value="Galactose-binding domain-like"/>
    <property type="match status" value="1"/>
</dbReference>
<name>A0ABX0UE58_9BACT</name>
<dbReference type="Gene3D" id="2.60.120.260">
    <property type="entry name" value="Galactose-binding domain-like"/>
    <property type="match status" value="1"/>
</dbReference>
<gene>
    <name evidence="8" type="ORF">FHS68_000442</name>
</gene>
<dbReference type="RefSeq" id="WP_167266848.1">
    <property type="nucleotide sequence ID" value="NZ_JAASQJ010000001.1"/>
</dbReference>
<dbReference type="InterPro" id="IPR023828">
    <property type="entry name" value="Peptidase_S8_Ser-AS"/>
</dbReference>
<accession>A0ABX0UE58</accession>
<evidence type="ECO:0008006" key="10">
    <source>
        <dbReference type="Google" id="ProtNLM"/>
    </source>
</evidence>
<dbReference type="InterPro" id="IPR015500">
    <property type="entry name" value="Peptidase_S8_subtilisin-rel"/>
</dbReference>
<dbReference type="PROSITE" id="PS00138">
    <property type="entry name" value="SUBTILASE_SER"/>
    <property type="match status" value="1"/>
</dbReference>
<dbReference type="InterPro" id="IPR026444">
    <property type="entry name" value="Secre_tail"/>
</dbReference>
<dbReference type="PANTHER" id="PTHR43399">
    <property type="entry name" value="SUBTILISIN-RELATED"/>
    <property type="match status" value="1"/>
</dbReference>
<feature type="domain" description="Peptidase S8/S53" evidence="6">
    <location>
        <begin position="241"/>
        <end position="501"/>
    </location>
</feature>
<evidence type="ECO:0000313" key="8">
    <source>
        <dbReference type="EMBL" id="NIJ51286.1"/>
    </source>
</evidence>
<dbReference type="InterPro" id="IPR000209">
    <property type="entry name" value="Peptidase_S8/S53_dom"/>
</dbReference>
<evidence type="ECO:0000256" key="5">
    <source>
        <dbReference type="PROSITE-ProRule" id="PRU01240"/>
    </source>
</evidence>
<feature type="domain" description="Secretion system C-terminal sorting" evidence="7">
    <location>
        <begin position="1719"/>
        <end position="1792"/>
    </location>
</feature>
<evidence type="ECO:0000259" key="7">
    <source>
        <dbReference type="Pfam" id="PF18962"/>
    </source>
</evidence>